<reference evidence="1 2" key="1">
    <citation type="journal article" date="2008" name="J. Bacteriol.">
        <title>Genome of the actinomycete plant pathogen Clavibacter michiganensis subsp. sepedonicus suggests recent niche adaptation.</title>
        <authorList>
            <person name="Bentley S.D."/>
            <person name="Corton C."/>
            <person name="Brown S.E."/>
            <person name="Barron A."/>
            <person name="Clark L."/>
            <person name="Doggett J."/>
            <person name="Harris B."/>
            <person name="Ormond D."/>
            <person name="Quail M.A."/>
            <person name="May G."/>
            <person name="Francis D."/>
            <person name="Knudson D."/>
            <person name="Parkhill J."/>
            <person name="Ishimaru C.A."/>
        </authorList>
    </citation>
    <scope>NUCLEOTIDE SEQUENCE [LARGE SCALE GENOMIC DNA]</scope>
    <source>
        <strain evidence="2">ATCC 33113 / DSM 20744 / JCM 9667 / LMG 2889 / ICMP 2535 / C-1</strain>
    </source>
</reference>
<dbReference type="Proteomes" id="UP000001318">
    <property type="component" value="Plasmid pCSL1"/>
</dbReference>
<evidence type="ECO:0000313" key="1">
    <source>
        <dbReference type="EMBL" id="CAQ03305.1"/>
    </source>
</evidence>
<protein>
    <submittedName>
        <fullName evidence="1">Uncharacterized protein</fullName>
    </submittedName>
</protein>
<name>B0RJB5_CLASE</name>
<keyword evidence="2" id="KW-1185">Reference proteome</keyword>
<evidence type="ECO:0000313" key="2">
    <source>
        <dbReference type="Proteomes" id="UP000001318"/>
    </source>
</evidence>
<dbReference type="EMBL" id="AM849036">
    <property type="protein sequence ID" value="CAQ03305.1"/>
    <property type="molecule type" value="Genomic_DNA"/>
</dbReference>
<sequence length="113" mass="12301">MLMTRCVCSACGHVFAHGDVLETVRGLACPNCRAARFTCSPDGAGGEAVVDYDDGLWTPRCQPCAWTGTAEGRMDTTERAARIHNSEQHLQVPRPEWAEVARWAAEQAQVGAR</sequence>
<organism evidence="1 2">
    <name type="scientific">Clavibacter sepedonicus</name>
    <name type="common">Clavibacter michiganensis subsp. sepedonicus</name>
    <dbReference type="NCBI Taxonomy" id="31964"/>
    <lineage>
        <taxon>Bacteria</taxon>
        <taxon>Bacillati</taxon>
        <taxon>Actinomycetota</taxon>
        <taxon>Actinomycetes</taxon>
        <taxon>Micrococcales</taxon>
        <taxon>Microbacteriaceae</taxon>
        <taxon>Clavibacter</taxon>
    </lineage>
</organism>
<keyword evidence="1" id="KW-0614">Plasmid</keyword>
<dbReference type="KEGG" id="cms:pCSL0062"/>
<gene>
    <name evidence="1" type="ordered locus">pCSL0062</name>
</gene>
<dbReference type="AlphaFoldDB" id="B0RJB5"/>
<dbReference type="HOGENOM" id="CLU_2129071_0_0_11"/>
<proteinExistence type="predicted"/>
<geneLocation type="plasmid" evidence="1 2">
    <name>pCSL1</name>
</geneLocation>
<accession>B0RJB5</accession>
<dbReference type="RefSeq" id="WP_012300372.1">
    <property type="nucleotide sequence ID" value="NZ_JBPFSK010000019.1"/>
</dbReference>